<feature type="compositionally biased region" description="Low complexity" evidence="1">
    <location>
        <begin position="121"/>
        <end position="130"/>
    </location>
</feature>
<name>A0ABP8X595_9ACTN</name>
<sequence length="137" mass="15330">MRATARHTLARSEHLRDVSTSSDLRDELPALLTIHDIAALLQLRRTAAYARTRDPDFPDPLVMSDSCYRWYAHEVLAYIDAHRAPKKVYERRAPSAVQGTVPPVSRTAAPRPRALRRVRRTPAAAPSRTDAVGHAES</sequence>
<evidence type="ECO:0008006" key="4">
    <source>
        <dbReference type="Google" id="ProtNLM"/>
    </source>
</evidence>
<accession>A0ABP8X595</accession>
<dbReference type="Proteomes" id="UP001499974">
    <property type="component" value="Unassembled WGS sequence"/>
</dbReference>
<protein>
    <recommendedName>
        <fullName evidence="4">DNA-binding protein</fullName>
    </recommendedName>
</protein>
<dbReference type="EMBL" id="BAABKM010000002">
    <property type="protein sequence ID" value="GAA4700023.1"/>
    <property type="molecule type" value="Genomic_DNA"/>
</dbReference>
<organism evidence="2 3">
    <name type="scientific">Nocardioides conyzicola</name>
    <dbReference type="NCBI Taxonomy" id="1651781"/>
    <lineage>
        <taxon>Bacteria</taxon>
        <taxon>Bacillati</taxon>
        <taxon>Actinomycetota</taxon>
        <taxon>Actinomycetes</taxon>
        <taxon>Propionibacteriales</taxon>
        <taxon>Nocardioidaceae</taxon>
        <taxon>Nocardioides</taxon>
    </lineage>
</organism>
<evidence type="ECO:0000313" key="3">
    <source>
        <dbReference type="Proteomes" id="UP001499974"/>
    </source>
</evidence>
<evidence type="ECO:0000313" key="2">
    <source>
        <dbReference type="EMBL" id="GAA4700023.1"/>
    </source>
</evidence>
<feature type="region of interest" description="Disordered" evidence="1">
    <location>
        <begin position="93"/>
        <end position="137"/>
    </location>
</feature>
<proteinExistence type="predicted"/>
<comment type="caution">
    <text evidence="2">The sequence shown here is derived from an EMBL/GenBank/DDBJ whole genome shotgun (WGS) entry which is preliminary data.</text>
</comment>
<reference evidence="3" key="1">
    <citation type="journal article" date="2019" name="Int. J. Syst. Evol. Microbiol.">
        <title>The Global Catalogue of Microorganisms (GCM) 10K type strain sequencing project: providing services to taxonomists for standard genome sequencing and annotation.</title>
        <authorList>
            <consortium name="The Broad Institute Genomics Platform"/>
            <consortium name="The Broad Institute Genome Sequencing Center for Infectious Disease"/>
            <person name="Wu L."/>
            <person name="Ma J."/>
        </authorList>
    </citation>
    <scope>NUCLEOTIDE SEQUENCE [LARGE SCALE GENOMIC DNA]</scope>
    <source>
        <strain evidence="3">JCM 18531</strain>
    </source>
</reference>
<keyword evidence="3" id="KW-1185">Reference proteome</keyword>
<gene>
    <name evidence="2" type="ORF">GCM10023349_15690</name>
</gene>
<dbReference type="Gene3D" id="1.10.238.160">
    <property type="match status" value="1"/>
</dbReference>
<evidence type="ECO:0000256" key="1">
    <source>
        <dbReference type="SAM" id="MobiDB-lite"/>
    </source>
</evidence>